<dbReference type="GO" id="GO:0051301">
    <property type="term" value="P:cell division"/>
    <property type="evidence" value="ECO:0007669"/>
    <property type="project" value="UniProtKB-KW"/>
</dbReference>
<dbReference type="GO" id="GO:0009252">
    <property type="term" value="P:peptidoglycan biosynthetic process"/>
    <property type="evidence" value="ECO:0007669"/>
    <property type="project" value="UniProtKB-KW"/>
</dbReference>
<evidence type="ECO:0000313" key="12">
    <source>
        <dbReference type="EMBL" id="EIJ36854.1"/>
    </source>
</evidence>
<evidence type="ECO:0000256" key="10">
    <source>
        <dbReference type="HAMAP-Rule" id="MF_00364"/>
    </source>
</evidence>
<evidence type="ECO:0000256" key="8">
    <source>
        <dbReference type="ARBA" id="ARBA00023306"/>
    </source>
</evidence>
<dbReference type="PANTHER" id="PTHR30480">
    <property type="entry name" value="BETA-HEXOSAMINIDASE-RELATED"/>
    <property type="match status" value="1"/>
</dbReference>
<feature type="binding site" evidence="10">
    <location>
        <position position="64"/>
    </location>
    <ligand>
        <name>substrate</name>
    </ligand>
</feature>
<keyword evidence="13" id="KW-1185">Reference proteome</keyword>
<evidence type="ECO:0000256" key="1">
    <source>
        <dbReference type="ARBA" id="ARBA00001231"/>
    </source>
</evidence>
<proteinExistence type="inferred from homology"/>
<name>A0A656HL61_THINJ</name>
<dbReference type="RefSeq" id="WP_002710718.1">
    <property type="nucleotide sequence ID" value="NZ_JH651384.1"/>
</dbReference>
<feature type="active site" description="Nucleophile" evidence="10">
    <location>
        <position position="252"/>
    </location>
</feature>
<feature type="binding site" evidence="10">
    <location>
        <position position="72"/>
    </location>
    <ligand>
        <name>substrate</name>
    </ligand>
</feature>
<dbReference type="GO" id="GO:0071555">
    <property type="term" value="P:cell wall organization"/>
    <property type="evidence" value="ECO:0007669"/>
    <property type="project" value="UniProtKB-KW"/>
</dbReference>
<evidence type="ECO:0000256" key="3">
    <source>
        <dbReference type="ARBA" id="ARBA00022618"/>
    </source>
</evidence>
<dbReference type="GO" id="GO:0008360">
    <property type="term" value="P:regulation of cell shape"/>
    <property type="evidence" value="ECO:0007669"/>
    <property type="project" value="UniProtKB-KW"/>
</dbReference>
<comment type="subcellular location">
    <subcellularLocation>
        <location evidence="10">Cytoplasm</location>
    </subcellularLocation>
</comment>
<dbReference type="Gene3D" id="3.20.20.300">
    <property type="entry name" value="Glycoside hydrolase, family 3, N-terminal domain"/>
    <property type="match status" value="1"/>
</dbReference>
<dbReference type="NCBIfam" id="NF003740">
    <property type="entry name" value="PRK05337.1"/>
    <property type="match status" value="1"/>
</dbReference>
<evidence type="ECO:0000256" key="9">
    <source>
        <dbReference type="ARBA" id="ARBA00023316"/>
    </source>
</evidence>
<keyword evidence="4 10" id="KW-0378">Hydrolase</keyword>
<dbReference type="AlphaFoldDB" id="A0A656HL61"/>
<dbReference type="GO" id="GO:0009254">
    <property type="term" value="P:peptidoglycan turnover"/>
    <property type="evidence" value="ECO:0007669"/>
    <property type="project" value="UniProtKB-UniRule"/>
</dbReference>
<comment type="catalytic activity">
    <reaction evidence="1 10">
        <text>Hydrolysis of terminal non-reducing N-acetyl-D-hexosamine residues in N-acetyl-beta-D-hexosaminides.</text>
        <dbReference type="EC" id="3.2.1.52"/>
    </reaction>
</comment>
<evidence type="ECO:0000256" key="7">
    <source>
        <dbReference type="ARBA" id="ARBA00023295"/>
    </source>
</evidence>
<dbReference type="Pfam" id="PF00933">
    <property type="entry name" value="Glyco_hydro_3"/>
    <property type="match status" value="1"/>
</dbReference>
<feature type="domain" description="Glycoside hydrolase family 3 N-terminal" evidence="11">
    <location>
        <begin position="12"/>
        <end position="300"/>
    </location>
</feature>
<keyword evidence="7 10" id="KW-0326">Glycosidase</keyword>
<dbReference type="InterPro" id="IPR017853">
    <property type="entry name" value="GH"/>
</dbReference>
<keyword evidence="3 10" id="KW-0132">Cell division</keyword>
<evidence type="ECO:0000256" key="4">
    <source>
        <dbReference type="ARBA" id="ARBA00022801"/>
    </source>
</evidence>
<evidence type="ECO:0000259" key="11">
    <source>
        <dbReference type="Pfam" id="PF00933"/>
    </source>
</evidence>
<protein>
    <recommendedName>
        <fullName evidence="10">Beta-hexosaminidase</fullName>
        <ecNumber evidence="10">3.2.1.52</ecNumber>
    </recommendedName>
    <alternativeName>
        <fullName evidence="10">Beta-N-acetylhexosaminidase</fullName>
    </alternativeName>
    <alternativeName>
        <fullName evidence="10">N-acetyl-beta-glucosaminidase</fullName>
    </alternativeName>
</protein>
<feature type="binding site" evidence="10">
    <location>
        <begin position="168"/>
        <end position="169"/>
    </location>
    <ligand>
        <name>substrate</name>
    </ligand>
</feature>
<keyword evidence="9 10" id="KW-0961">Cell wall biogenesis/degradation</keyword>
<feature type="binding site" evidence="10">
    <location>
        <position position="138"/>
    </location>
    <ligand>
        <name>substrate</name>
    </ligand>
</feature>
<dbReference type="OrthoDB" id="9786661at2"/>
<dbReference type="InterPro" id="IPR050226">
    <property type="entry name" value="NagZ_Beta-hexosaminidase"/>
</dbReference>
<dbReference type="PROSITE" id="PS00775">
    <property type="entry name" value="GLYCOSYL_HYDROL_F3"/>
    <property type="match status" value="1"/>
</dbReference>
<comment type="function">
    <text evidence="10">Plays a role in peptidoglycan recycling by cleaving the terminal beta-1,4-linked N-acetylglucosamine (GlcNAc) from peptide-linked peptidoglycan fragments, giving rise to free GlcNAc, anhydro-N-acetylmuramic acid and anhydro-N-acetylmuramic acid-linked peptides.</text>
</comment>
<sequence length="359" mass="38972">MSLGPVMLDVAGTELSSEDRELLQHPAVGGVILFARNYANPQQLAELTVAIRALRDPQLLVAVDQEGGRVQRFREGFRRLPPAAAFGQLYHASPDAGRRAARMAGWLMASELQAVGVDFSFAPVLDVDRGLCRAIGDRAFAQESAAVAQLAAAWMQGARLAGMASVGKHFPGHGAVEADSHLTLPHDERSFEELWEQDLLPYRYLIDQGLEAVMPALVVYPAIDAQPAGFSSRWLQDILRRKMGFQGTIISDALDMTAAEEAAGGFVERSRAALAAGTDLLLVCNNRPAALDVVDALVDYCSPASQTHLARLYSRHFTSHERLRANPLWAEANRLLGQLDTVVHADLIYDPTTRGGTVI</sequence>
<keyword evidence="5 10" id="KW-0133">Cell shape</keyword>
<keyword evidence="6 10" id="KW-0573">Peptidoglycan synthesis</keyword>
<keyword evidence="8 10" id="KW-0131">Cell cycle</keyword>
<keyword evidence="2 10" id="KW-0963">Cytoplasm</keyword>
<comment type="similarity">
    <text evidence="10">Belongs to the glycosyl hydrolase 3 family. NagZ subfamily.</text>
</comment>
<evidence type="ECO:0000256" key="6">
    <source>
        <dbReference type="ARBA" id="ARBA00022984"/>
    </source>
</evidence>
<dbReference type="InterPro" id="IPR022956">
    <property type="entry name" value="Beta_hexosaminidase_bac"/>
</dbReference>
<feature type="site" description="Important for catalytic activity" evidence="10">
    <location>
        <position position="179"/>
    </location>
</feature>
<evidence type="ECO:0000256" key="5">
    <source>
        <dbReference type="ARBA" id="ARBA00022960"/>
    </source>
</evidence>
<dbReference type="InterPro" id="IPR036962">
    <property type="entry name" value="Glyco_hydro_3_N_sf"/>
</dbReference>
<dbReference type="GO" id="GO:0005975">
    <property type="term" value="P:carbohydrate metabolic process"/>
    <property type="evidence" value="ECO:0007669"/>
    <property type="project" value="InterPro"/>
</dbReference>
<dbReference type="Proteomes" id="UP000005317">
    <property type="component" value="Unassembled WGS sequence"/>
</dbReference>
<dbReference type="GO" id="GO:0005737">
    <property type="term" value="C:cytoplasm"/>
    <property type="evidence" value="ECO:0007669"/>
    <property type="project" value="UniProtKB-SubCell"/>
</dbReference>
<dbReference type="EMBL" id="JH651384">
    <property type="protein sequence ID" value="EIJ36854.1"/>
    <property type="molecule type" value="Genomic_DNA"/>
</dbReference>
<organism evidence="12 13">
    <name type="scientific">Thiothrix nivea (strain ATCC 35100 / DSM 5205 / JP2)</name>
    <dbReference type="NCBI Taxonomy" id="870187"/>
    <lineage>
        <taxon>Bacteria</taxon>
        <taxon>Pseudomonadati</taxon>
        <taxon>Pseudomonadota</taxon>
        <taxon>Gammaproteobacteria</taxon>
        <taxon>Thiotrichales</taxon>
        <taxon>Thiotrichaceae</taxon>
        <taxon>Thiothrix</taxon>
    </lineage>
</organism>
<dbReference type="EC" id="3.2.1.52" evidence="10"/>
<reference evidence="13" key="1">
    <citation type="journal article" date="2011" name="Stand. Genomic Sci.">
        <title>Genome sequence of the filamentous, gliding Thiothrix nivea neotype strain (JP2(T)).</title>
        <authorList>
            <person name="Lapidus A."/>
            <person name="Nolan M."/>
            <person name="Lucas S."/>
            <person name="Glavina Del Rio T."/>
            <person name="Tice H."/>
            <person name="Cheng J.F."/>
            <person name="Tapia R."/>
            <person name="Han C."/>
            <person name="Goodwin L."/>
            <person name="Pitluck S."/>
            <person name="Liolios K."/>
            <person name="Pagani I."/>
            <person name="Ivanova N."/>
            <person name="Huntemann M."/>
            <person name="Mavromatis K."/>
            <person name="Mikhailova N."/>
            <person name="Pati A."/>
            <person name="Chen A."/>
            <person name="Palaniappan K."/>
            <person name="Land M."/>
            <person name="Brambilla E.M."/>
            <person name="Rohde M."/>
            <person name="Abt B."/>
            <person name="Verbarg S."/>
            <person name="Goker M."/>
            <person name="Bristow J."/>
            <person name="Eisen J.A."/>
            <person name="Markowitz V."/>
            <person name="Hugenholtz P."/>
            <person name="Kyrpides N.C."/>
            <person name="Klenk H.P."/>
            <person name="Woyke T."/>
        </authorList>
    </citation>
    <scope>NUCLEOTIDE SEQUENCE [LARGE SCALE GENOMIC DNA]</scope>
    <source>
        <strain evidence="13">ATCC 35100 / DSM 5205 / JP2</strain>
    </source>
</reference>
<dbReference type="InterPro" id="IPR019800">
    <property type="entry name" value="Glyco_hydro_3_AS"/>
</dbReference>
<dbReference type="InterPro" id="IPR001764">
    <property type="entry name" value="Glyco_hydro_3_N"/>
</dbReference>
<dbReference type="PANTHER" id="PTHR30480:SF13">
    <property type="entry name" value="BETA-HEXOSAMINIDASE"/>
    <property type="match status" value="1"/>
</dbReference>
<comment type="pathway">
    <text evidence="10">Cell wall biogenesis; peptidoglycan recycling.</text>
</comment>
<dbReference type="GO" id="GO:0004563">
    <property type="term" value="F:beta-N-acetylhexosaminidase activity"/>
    <property type="evidence" value="ECO:0007669"/>
    <property type="project" value="UniProtKB-UniRule"/>
</dbReference>
<evidence type="ECO:0000313" key="13">
    <source>
        <dbReference type="Proteomes" id="UP000005317"/>
    </source>
</evidence>
<dbReference type="UniPathway" id="UPA00544"/>
<dbReference type="HAMAP" id="MF_00364">
    <property type="entry name" value="NagZ"/>
    <property type="match status" value="1"/>
</dbReference>
<dbReference type="SUPFAM" id="SSF51445">
    <property type="entry name" value="(Trans)glycosidases"/>
    <property type="match status" value="1"/>
</dbReference>
<accession>A0A656HL61</accession>
<feature type="active site" description="Proton donor/acceptor" evidence="10">
    <location>
        <position position="181"/>
    </location>
</feature>
<evidence type="ECO:0000256" key="2">
    <source>
        <dbReference type="ARBA" id="ARBA00022490"/>
    </source>
</evidence>
<gene>
    <name evidence="10" type="primary">nagZ</name>
    <name evidence="12" type="ORF">Thini_4374</name>
</gene>